<dbReference type="Proteomes" id="UP000326570">
    <property type="component" value="Unassembled WGS sequence"/>
</dbReference>
<dbReference type="CDD" id="cd03440">
    <property type="entry name" value="hot_dog"/>
    <property type="match status" value="1"/>
</dbReference>
<evidence type="ECO:0000313" key="2">
    <source>
        <dbReference type="EMBL" id="KAA9345883.1"/>
    </source>
</evidence>
<dbReference type="InterPro" id="IPR054485">
    <property type="entry name" value="FlK-like_dom"/>
</dbReference>
<dbReference type="SUPFAM" id="SSF54637">
    <property type="entry name" value="Thioesterase/thiol ester dehydrase-isomerase"/>
    <property type="match status" value="1"/>
</dbReference>
<dbReference type="Gene3D" id="3.10.129.10">
    <property type="entry name" value="Hotdog Thioesterase"/>
    <property type="match status" value="1"/>
</dbReference>
<keyword evidence="3" id="KW-1185">Reference proteome</keyword>
<evidence type="ECO:0000259" key="1">
    <source>
        <dbReference type="Pfam" id="PF22636"/>
    </source>
</evidence>
<dbReference type="Pfam" id="PF22636">
    <property type="entry name" value="FlK"/>
    <property type="match status" value="1"/>
</dbReference>
<sequence length="138" mass="15667">MKNLFRPGDKKVFQKTVIEEDFARFETGLVHPVCATFSLAQAVEWASRLFVLEMKDEDEEGIGTMLTINHCSPAFLQETIRIEATVKTMERNELICTYEARVGDRLVAEGETGQKILKKEKLQKLFNQPSAADGQSER</sequence>
<evidence type="ECO:0000313" key="3">
    <source>
        <dbReference type="Proteomes" id="UP000326570"/>
    </source>
</evidence>
<gene>
    <name evidence="2" type="ORF">F0P94_02025</name>
</gene>
<dbReference type="EMBL" id="VTWT01000001">
    <property type="protein sequence ID" value="KAA9345883.1"/>
    <property type="molecule type" value="Genomic_DNA"/>
</dbReference>
<reference evidence="2 3" key="1">
    <citation type="submission" date="2019-09" db="EMBL/GenBank/DDBJ databases">
        <title>Genome sequence of Adhaeribacter sp. M2.</title>
        <authorList>
            <person name="Srinivasan S."/>
        </authorList>
    </citation>
    <scope>NUCLEOTIDE SEQUENCE [LARGE SCALE GENOMIC DNA]</scope>
    <source>
        <strain evidence="2 3">M2</strain>
    </source>
</reference>
<dbReference type="PANTHER" id="PTHR36934">
    <property type="entry name" value="BLR0278 PROTEIN"/>
    <property type="match status" value="1"/>
</dbReference>
<dbReference type="AlphaFoldDB" id="A0A5N1J6Z1"/>
<proteinExistence type="predicted"/>
<dbReference type="PANTHER" id="PTHR36934:SF1">
    <property type="entry name" value="THIOESTERASE DOMAIN-CONTAINING PROTEIN"/>
    <property type="match status" value="1"/>
</dbReference>
<protein>
    <recommendedName>
        <fullName evidence="1">Fluoroacetyl-CoA-specific thioesterase-like domain-containing protein</fullName>
    </recommendedName>
</protein>
<dbReference type="InterPro" id="IPR025540">
    <property type="entry name" value="FlK"/>
</dbReference>
<organism evidence="2 3">
    <name type="scientific">Adhaeribacter soli</name>
    <dbReference type="NCBI Taxonomy" id="2607655"/>
    <lineage>
        <taxon>Bacteria</taxon>
        <taxon>Pseudomonadati</taxon>
        <taxon>Bacteroidota</taxon>
        <taxon>Cytophagia</taxon>
        <taxon>Cytophagales</taxon>
        <taxon>Hymenobacteraceae</taxon>
        <taxon>Adhaeribacter</taxon>
    </lineage>
</organism>
<comment type="caution">
    <text evidence="2">The sequence shown here is derived from an EMBL/GenBank/DDBJ whole genome shotgun (WGS) entry which is preliminary data.</text>
</comment>
<name>A0A5N1J6Z1_9BACT</name>
<dbReference type="RefSeq" id="WP_150902026.1">
    <property type="nucleotide sequence ID" value="NZ_VTWT01000001.1"/>
</dbReference>
<accession>A0A5N1J6Z1</accession>
<dbReference type="InterPro" id="IPR029069">
    <property type="entry name" value="HotDog_dom_sf"/>
</dbReference>
<feature type="domain" description="Fluoroacetyl-CoA-specific thioesterase-like" evidence="1">
    <location>
        <begin position="17"/>
        <end position="120"/>
    </location>
</feature>